<feature type="compositionally biased region" description="Polar residues" evidence="2">
    <location>
        <begin position="630"/>
        <end position="644"/>
    </location>
</feature>
<gene>
    <name evidence="3" type="ORF">MEPE_00681</name>
</gene>
<organism evidence="3 4">
    <name type="scientific">Melanopsichium pennsylvanicum</name>
    <dbReference type="NCBI Taxonomy" id="63383"/>
    <lineage>
        <taxon>Eukaryota</taxon>
        <taxon>Fungi</taxon>
        <taxon>Dikarya</taxon>
        <taxon>Basidiomycota</taxon>
        <taxon>Ustilaginomycotina</taxon>
        <taxon>Ustilaginomycetes</taxon>
        <taxon>Ustilaginales</taxon>
        <taxon>Ustilaginaceae</taxon>
        <taxon>Melanopsichium</taxon>
    </lineage>
</organism>
<name>A0AAJ5C2W3_9BASI</name>
<feature type="region of interest" description="Disordered" evidence="2">
    <location>
        <begin position="1887"/>
        <end position="1913"/>
    </location>
</feature>
<feature type="compositionally biased region" description="Low complexity" evidence="2">
    <location>
        <begin position="1831"/>
        <end position="1845"/>
    </location>
</feature>
<feature type="region of interest" description="Disordered" evidence="2">
    <location>
        <begin position="1419"/>
        <end position="1624"/>
    </location>
</feature>
<feature type="region of interest" description="Disordered" evidence="2">
    <location>
        <begin position="1"/>
        <end position="45"/>
    </location>
</feature>
<feature type="region of interest" description="Disordered" evidence="2">
    <location>
        <begin position="565"/>
        <end position="586"/>
    </location>
</feature>
<feature type="compositionally biased region" description="Polar residues" evidence="2">
    <location>
        <begin position="1473"/>
        <end position="1510"/>
    </location>
</feature>
<feature type="region of interest" description="Disordered" evidence="2">
    <location>
        <begin position="1789"/>
        <end position="1808"/>
    </location>
</feature>
<feature type="compositionally biased region" description="Low complexity" evidence="2">
    <location>
        <begin position="1556"/>
        <end position="1568"/>
    </location>
</feature>
<feature type="region of interest" description="Disordered" evidence="2">
    <location>
        <begin position="58"/>
        <end position="78"/>
    </location>
</feature>
<feature type="compositionally biased region" description="Polar residues" evidence="2">
    <location>
        <begin position="665"/>
        <end position="704"/>
    </location>
</feature>
<reference evidence="3" key="1">
    <citation type="submission" date="2023-10" db="EMBL/GenBank/DDBJ databases">
        <authorList>
            <person name="Guldener U."/>
        </authorList>
    </citation>
    <scope>NUCLEOTIDE SEQUENCE</scope>
    <source>
        <strain evidence="3">Mp4</strain>
    </source>
</reference>
<feature type="compositionally biased region" description="Polar residues" evidence="2">
    <location>
        <begin position="975"/>
        <end position="1016"/>
    </location>
</feature>
<evidence type="ECO:0000313" key="4">
    <source>
        <dbReference type="Proteomes" id="UP001294444"/>
    </source>
</evidence>
<dbReference type="EMBL" id="OAPG01000001">
    <property type="protein sequence ID" value="SNX81976.1"/>
    <property type="molecule type" value="Genomic_DNA"/>
</dbReference>
<feature type="compositionally biased region" description="Polar residues" evidence="2">
    <location>
        <begin position="913"/>
        <end position="928"/>
    </location>
</feature>
<feature type="region of interest" description="Disordered" evidence="2">
    <location>
        <begin position="1144"/>
        <end position="1215"/>
    </location>
</feature>
<feature type="compositionally biased region" description="Polar residues" evidence="2">
    <location>
        <begin position="1050"/>
        <end position="1061"/>
    </location>
</feature>
<feature type="compositionally biased region" description="Low complexity" evidence="2">
    <location>
        <begin position="732"/>
        <end position="742"/>
    </location>
</feature>
<feature type="region of interest" description="Disordered" evidence="2">
    <location>
        <begin position="664"/>
        <end position="808"/>
    </location>
</feature>
<feature type="compositionally biased region" description="Polar residues" evidence="2">
    <location>
        <begin position="568"/>
        <end position="580"/>
    </location>
</feature>
<proteinExistence type="predicted"/>
<feature type="region of interest" description="Disordered" evidence="2">
    <location>
        <begin position="903"/>
        <end position="1021"/>
    </location>
</feature>
<feature type="region of interest" description="Disordered" evidence="2">
    <location>
        <begin position="1050"/>
        <end position="1069"/>
    </location>
</feature>
<feature type="region of interest" description="Disordered" evidence="2">
    <location>
        <begin position="599"/>
        <end position="651"/>
    </location>
</feature>
<evidence type="ECO:0000256" key="2">
    <source>
        <dbReference type="SAM" id="MobiDB-lite"/>
    </source>
</evidence>
<feature type="region of interest" description="Disordered" evidence="2">
    <location>
        <begin position="1940"/>
        <end position="2028"/>
    </location>
</feature>
<feature type="region of interest" description="Disordered" evidence="2">
    <location>
        <begin position="1814"/>
        <end position="1865"/>
    </location>
</feature>
<accession>A0AAJ5C2W3</accession>
<feature type="compositionally biased region" description="Polar residues" evidence="2">
    <location>
        <begin position="406"/>
        <end position="425"/>
    </location>
</feature>
<feature type="compositionally biased region" description="Low complexity" evidence="2">
    <location>
        <begin position="614"/>
        <end position="629"/>
    </location>
</feature>
<sequence length="2090" mass="225522">MSAGQRGASGTPVEDRTQTCPKSNAAASGDKIPSPRRSNSVESALTLITAPFQTLSRSQSELVGSGSNRQEQDLDHGKQCLYEAPRRRFSLSFRARHRPSPATPYHDESQGSSKALRFHRTIHLTGRGCASITAFGKYSSTPSILVAVSTSRPGEFYLLAVILCLLSSPPITDSFHTSSLQSSPHLSSPVLGQHTVAHPPWHLPPYQQRVIPDSGARVVSASHHSTSSRPHNSLRKVNLHALSPLGDHSVPPGISAGFSLRDPKSFVRDKGNVLTSSFDIYKPHPFGAWHIDRDGPTSLPHPPRRSASATFAPKASGQTRSSLKHTRNAHSLGTFPDLSSVNVSSRFSSGTQRSSLGYADVRTSGFPFIMPESGSEATATPGSELASEFGSLRRSNGASDAGSAMMSRSRSDQPSMRSYQESSVSAKGPGATINHSMGEHLGTTLREHFSPSLELSHSAPPHPPDRDDLLSVVKHRDTPFATDTREISPAKERSECNERDLNRQSEAELEAERAVLRPLSYSNASVESASSPIMKMQPPSLRDFPVNSEQNPSHEFVHAPIRQRTDSRPTISPTNTSRAISTPAPMPLPQALQDMRPSIRRAQGQRAESEVVRSRSSSKPFSFPARSSAQYASQERPNMLQTKPFQPKNGGSFIRRLIRRASLRGNKSQSMGGTPSWFPSPSKTSVALPSQSDLQKLSTPTTPRAESFSLRATKDSKPQNSLTRRRSKSKDAGSSKASKTSSIFAPFLARDPNKSSSGFRTHRAESFGHTGPLPLDDAPPLPRDGLPPSSSSPFLARDPGLAGFTGASDEVRSHDFAIVKITRQGSHASPEHQETAELLKSPQMRQAEELDSTAEASEKNRPLSHMTDGTDNSIGMGMPTPSRSKFNFQDSYGLNELSSVARQRSDTSDLDDNSISQNQTWASSNGHSSALEGHARPRASVPRIWQGLEPIDGDSTMRSTHIDDADESDDASPDNNVPANRFDTVTTTSSFRTAMSNLDSPKSVSNRRQNNGSRASRVSLRTLDTPLARHFDQGTRQDSPLADLITSLEGRTSFPSTSGTMGSAPFLGATASPSSEFRYLESEEAHPAIAAGPTPSPSVDDHGMERYQPELLDEDDDASIRALPLATHLSTVSHTALVETISHSNRNSPVGRASNGEHHCQRRDTFGGLDSILSQQSEPAAEVSRTQLSRFSTATEGPHTEERLADDAEGDVSEAQEIVSPEVKVCEIESHLAAVEAALQHNRDEGSFDPTSLRQRMSDASYVLHANTSSASVLSRDGSLQPTPRIADKSTDDLPLPGAWAQDSSSFIMSDDGRRITLAPESHEALADAVRSVRKAISSSQLTEGDESRTAIANGSVDTLGENSFVSEHVEPNSERMPAGEMSIMSEATPAKAAKRRQEGMRDIEEAYGRMLALVHSSAIGVTPSPQMRAEESRLEPPRRPMKHGQSTSGGTEPVFNSPLAKASTKTDEPLSQHAQAKRNTQDGTNHSQAPRSQLRTQSMGETRASTSLSGLMGMPLDIKPQMLRHASVSSASSAQDISRNESIEGVPVRRRPPSDAKSSSSRYSQALSRDHVPSSLLESDSYRKRFSTDNTTVGRASSGNGHTSPSATAKTLGTPRSFATSVSQHSLANMVRRHELEKESLLDTLERVRAENADLHSRHESLTGDLHAEVTRVLELERELERRDSREVTLIGQIQDLENELMELRYLDHQLNSTADQTLGSEDGEGSIMDVELPPALHSNVRPGGSAFSPRIKAGLVSPPPSFSSSVSALAKPTHRVSRSEAFVSGLPGSERSILPASSSELPRARPVSLLNGPGGLFREDSGSVRSSQASPLPTPRSSSLLRAPRYKRTQQTSPALLGGSLPKEEDEMWSIADEELPEVDYELVTTSTGRSHQRKEGSTTQGETIDSRLGDIGHRYSSYEQEGDRYCSVPSTVQNQTAISSNAGTPQRDVSSSLPRSGSQATVTKNAGIHRPFPAPSKIPTSRSVSGGISDSPSHRSISSRLPRLGIKPSTQTTTSSGIRSISGATDKSIGSTLSSVYSNISVGAPPSLGSLPSGNNTMEDEIQAELARMGNPQPYLRYYSPPRSKMI</sequence>
<comment type="caution">
    <text evidence="3">The sequence shown here is derived from an EMBL/GenBank/DDBJ whole genome shotgun (WGS) entry which is preliminary data.</text>
</comment>
<evidence type="ECO:0000313" key="3">
    <source>
        <dbReference type="EMBL" id="SNX81976.1"/>
    </source>
</evidence>
<feature type="coiled-coil region" evidence="1">
    <location>
        <begin position="1632"/>
        <end position="1659"/>
    </location>
</feature>
<feature type="compositionally biased region" description="Polar residues" evidence="2">
    <location>
        <begin position="58"/>
        <end position="69"/>
    </location>
</feature>
<feature type="compositionally biased region" description="Basic and acidic residues" evidence="2">
    <location>
        <begin position="1155"/>
        <end position="1165"/>
    </location>
</feature>
<feature type="region of interest" description="Disordered" evidence="2">
    <location>
        <begin position="372"/>
        <end position="437"/>
    </location>
</feature>
<feature type="compositionally biased region" description="Polar residues" evidence="2">
    <location>
        <begin position="1589"/>
        <end position="1612"/>
    </location>
</feature>
<feature type="compositionally biased region" description="Polar residues" evidence="2">
    <location>
        <begin position="1940"/>
        <end position="1967"/>
    </location>
</feature>
<feature type="region of interest" description="Disordered" evidence="2">
    <location>
        <begin position="2048"/>
        <end position="2090"/>
    </location>
</feature>
<feature type="compositionally biased region" description="Low complexity" evidence="2">
    <location>
        <begin position="1991"/>
        <end position="2028"/>
    </location>
</feature>
<feature type="region of interest" description="Disordered" evidence="2">
    <location>
        <begin position="1370"/>
        <end position="1399"/>
    </location>
</feature>
<feature type="region of interest" description="Disordered" evidence="2">
    <location>
        <begin position="449"/>
        <end position="507"/>
    </location>
</feature>
<feature type="region of interest" description="Disordered" evidence="2">
    <location>
        <begin position="292"/>
        <end position="335"/>
    </location>
</feature>
<feature type="compositionally biased region" description="Low complexity" evidence="2">
    <location>
        <begin position="783"/>
        <end position="793"/>
    </location>
</feature>
<keyword evidence="4" id="KW-1185">Reference proteome</keyword>
<dbReference type="Proteomes" id="UP001294444">
    <property type="component" value="Unassembled WGS sequence"/>
</dbReference>
<feature type="compositionally biased region" description="Basic and acidic residues" evidence="2">
    <location>
        <begin position="463"/>
        <end position="507"/>
    </location>
</feature>
<feature type="region of interest" description="Disordered" evidence="2">
    <location>
        <begin position="823"/>
        <end position="889"/>
    </location>
</feature>
<protein>
    <submittedName>
        <fullName evidence="3">Uncharacterized protein</fullName>
    </submittedName>
</protein>
<feature type="compositionally biased region" description="Polar residues" evidence="2">
    <location>
        <begin position="1172"/>
        <end position="1195"/>
    </location>
</feature>
<evidence type="ECO:0000256" key="1">
    <source>
        <dbReference type="SAM" id="Coils"/>
    </source>
</evidence>
<feature type="compositionally biased region" description="Basic and acidic residues" evidence="2">
    <location>
        <begin position="1429"/>
        <end position="1439"/>
    </location>
</feature>
<keyword evidence="1" id="KW-0175">Coiled coil</keyword>